<evidence type="ECO:0000259" key="8">
    <source>
        <dbReference type="Pfam" id="PF22691"/>
    </source>
</evidence>
<dbReference type="InterPro" id="IPR016039">
    <property type="entry name" value="Thiolase-like"/>
</dbReference>
<evidence type="ECO:0000256" key="4">
    <source>
        <dbReference type="ARBA" id="ARBA00023055"/>
    </source>
</evidence>
<dbReference type="CDD" id="cd00829">
    <property type="entry name" value="SCP-x_thiolase"/>
    <property type="match status" value="1"/>
</dbReference>
<evidence type="ECO:0000259" key="7">
    <source>
        <dbReference type="Pfam" id="PF00108"/>
    </source>
</evidence>
<dbReference type="Proteomes" id="UP001229244">
    <property type="component" value="Unassembled WGS sequence"/>
</dbReference>
<organism evidence="9 10">
    <name type="scientific">Amorphus orientalis</name>
    <dbReference type="NCBI Taxonomy" id="649198"/>
    <lineage>
        <taxon>Bacteria</taxon>
        <taxon>Pseudomonadati</taxon>
        <taxon>Pseudomonadota</taxon>
        <taxon>Alphaproteobacteria</taxon>
        <taxon>Hyphomicrobiales</taxon>
        <taxon>Amorphaceae</taxon>
        <taxon>Amorphus</taxon>
    </lineage>
</organism>
<keyword evidence="2" id="KW-0813">Transport</keyword>
<dbReference type="InterPro" id="IPR002155">
    <property type="entry name" value="Thiolase"/>
</dbReference>
<evidence type="ECO:0000256" key="2">
    <source>
        <dbReference type="ARBA" id="ARBA00022448"/>
    </source>
</evidence>
<keyword evidence="4" id="KW-0445">Lipid transport</keyword>
<dbReference type="RefSeq" id="WP_306886767.1">
    <property type="nucleotide sequence ID" value="NZ_JAUSUL010000003.1"/>
</dbReference>
<dbReference type="InterPro" id="IPR020613">
    <property type="entry name" value="Thiolase_CS"/>
</dbReference>
<dbReference type="Gene3D" id="3.40.47.10">
    <property type="match status" value="1"/>
</dbReference>
<feature type="domain" description="Thiolase N-terminal" evidence="7">
    <location>
        <begin position="5"/>
        <end position="219"/>
    </location>
</feature>
<evidence type="ECO:0000313" key="10">
    <source>
        <dbReference type="Proteomes" id="UP001229244"/>
    </source>
</evidence>
<name>A0AAE3VRB3_9HYPH</name>
<dbReference type="Pfam" id="PF00108">
    <property type="entry name" value="Thiolase_N"/>
    <property type="match status" value="1"/>
</dbReference>
<dbReference type="EC" id="2.3.1.176" evidence="1"/>
<dbReference type="PANTHER" id="PTHR42870:SF1">
    <property type="entry name" value="NON-SPECIFIC LIPID-TRANSFER PROTEIN-LIKE 2"/>
    <property type="match status" value="1"/>
</dbReference>
<accession>A0AAE3VRB3</accession>
<evidence type="ECO:0000313" key="9">
    <source>
        <dbReference type="EMBL" id="MDQ0316894.1"/>
    </source>
</evidence>
<reference evidence="9" key="1">
    <citation type="submission" date="2023-07" db="EMBL/GenBank/DDBJ databases">
        <title>Genomic Encyclopedia of Type Strains, Phase IV (KMG-IV): sequencing the most valuable type-strain genomes for metagenomic binning, comparative biology and taxonomic classification.</title>
        <authorList>
            <person name="Goeker M."/>
        </authorList>
    </citation>
    <scope>NUCLEOTIDE SEQUENCE</scope>
    <source>
        <strain evidence="9">DSM 21202</strain>
    </source>
</reference>
<keyword evidence="3" id="KW-0808">Transferase</keyword>
<dbReference type="PROSITE" id="PS00737">
    <property type="entry name" value="THIOLASE_2"/>
    <property type="match status" value="1"/>
</dbReference>
<dbReference type="GO" id="GO:0006869">
    <property type="term" value="P:lipid transport"/>
    <property type="evidence" value="ECO:0007669"/>
    <property type="project" value="UniProtKB-KW"/>
</dbReference>
<proteinExistence type="predicted"/>
<dbReference type="AlphaFoldDB" id="A0AAE3VRB3"/>
<dbReference type="GO" id="GO:0003988">
    <property type="term" value="F:acetyl-CoA C-acyltransferase activity"/>
    <property type="evidence" value="ECO:0007669"/>
    <property type="project" value="UniProtKB-ARBA"/>
</dbReference>
<dbReference type="GO" id="GO:0008289">
    <property type="term" value="F:lipid binding"/>
    <property type="evidence" value="ECO:0007669"/>
    <property type="project" value="UniProtKB-KW"/>
</dbReference>
<dbReference type="InterPro" id="IPR055140">
    <property type="entry name" value="Thiolase_C_2"/>
</dbReference>
<gene>
    <name evidence="9" type="ORF">J2S73_003370</name>
</gene>
<evidence type="ECO:0000256" key="5">
    <source>
        <dbReference type="ARBA" id="ARBA00023121"/>
    </source>
</evidence>
<dbReference type="SUPFAM" id="SSF53901">
    <property type="entry name" value="Thiolase-like"/>
    <property type="match status" value="2"/>
</dbReference>
<dbReference type="PANTHER" id="PTHR42870">
    <property type="entry name" value="ACETYL-COA C-ACETYLTRANSFERASE"/>
    <property type="match status" value="1"/>
</dbReference>
<comment type="caution">
    <text evidence="9">The sequence shown here is derived from an EMBL/GenBank/DDBJ whole genome shotgun (WGS) entry which is preliminary data.</text>
</comment>
<evidence type="ECO:0000256" key="6">
    <source>
        <dbReference type="ARBA" id="ARBA00032316"/>
    </source>
</evidence>
<evidence type="ECO:0000256" key="3">
    <source>
        <dbReference type="ARBA" id="ARBA00022679"/>
    </source>
</evidence>
<protein>
    <recommendedName>
        <fullName evidence="1">propanoyl-CoA C-acyltransferase</fullName>
        <ecNumber evidence="1">2.3.1.176</ecNumber>
    </recommendedName>
    <alternativeName>
        <fullName evidence="6">Propanoyl-CoA C-acyltransferase</fullName>
    </alternativeName>
</protein>
<dbReference type="EMBL" id="JAUSUL010000003">
    <property type="protein sequence ID" value="MDQ0316894.1"/>
    <property type="molecule type" value="Genomic_DNA"/>
</dbReference>
<dbReference type="PIRSF" id="PIRSF000429">
    <property type="entry name" value="Ac-CoA_Ac_transf"/>
    <property type="match status" value="1"/>
</dbReference>
<dbReference type="InterPro" id="IPR020616">
    <property type="entry name" value="Thiolase_N"/>
</dbReference>
<feature type="domain" description="Thiolase C-terminal" evidence="8">
    <location>
        <begin position="287"/>
        <end position="403"/>
    </location>
</feature>
<dbReference type="Pfam" id="PF22691">
    <property type="entry name" value="Thiolase_C_1"/>
    <property type="match status" value="1"/>
</dbReference>
<keyword evidence="10" id="KW-1185">Reference proteome</keyword>
<sequence length="418" mass="44347">MSNDVYVLGVHTTAFGRRPDASIKDLTREAYLGALADAGLETGRDIEAAWFGNCLMYYWGQALTRGNIAFIPLVREGLFPDRAPIVNVEGACATGSLAIAGAAKEIRAGDADVTLAIGLEKLFDQKDPRAIFPHFAGGMDLLDPQEWEAEYSAIGEKIGVPFRPGEDRTIAMDTYAMQANYHMATYGTTAEQIAVGAAKNHCNGALNEKAQYRFEMTPEEVLADRPISAPLTRAMCAPMGDGAAAAILCSERFLKTQPAAVRDRAIRIAGLGLAGGKYRGLDEPSLTRAAADKAYAQAGIGPRDIDLAEVHDATSFCEIYQCEMMRFCEEGEGGAFVGSGATKIGGELPVNTSGGLVSKGHPIGATGVSMCYELATQLRGEAGARQVEGATYALQENGGGIIGMEEALAAVSIYERIR</sequence>
<keyword evidence="5" id="KW-0446">Lipid-binding</keyword>
<evidence type="ECO:0000256" key="1">
    <source>
        <dbReference type="ARBA" id="ARBA00012352"/>
    </source>
</evidence>